<sequence length="64" mass="7457">MDIENLRESLAEYISFSDRLVYEMRDFKSDEYRAGVADGIEMAIDMLKSYLEGFPELDALKDIK</sequence>
<name>A0A1W1UGK7_DESTI</name>
<accession>A0A1W1UGK7</accession>
<dbReference type="AlphaFoldDB" id="A0A1W1UGK7"/>
<gene>
    <name evidence="1" type="ORF">SAMN00017405_0848</name>
</gene>
<protein>
    <submittedName>
        <fullName evidence="1">Uncharacterized protein</fullName>
    </submittedName>
</protein>
<evidence type="ECO:0000313" key="2">
    <source>
        <dbReference type="Proteomes" id="UP000192731"/>
    </source>
</evidence>
<reference evidence="1 2" key="1">
    <citation type="submission" date="2017-04" db="EMBL/GenBank/DDBJ databases">
        <authorList>
            <person name="Afonso C.L."/>
            <person name="Miller P.J."/>
            <person name="Scott M.A."/>
            <person name="Spackman E."/>
            <person name="Goraichik I."/>
            <person name="Dimitrov K.M."/>
            <person name="Suarez D.L."/>
            <person name="Swayne D.E."/>
        </authorList>
    </citation>
    <scope>NUCLEOTIDE SEQUENCE [LARGE SCALE GENOMIC DNA]</scope>
    <source>
        <strain evidence="1 2">DSM 11270</strain>
    </source>
</reference>
<dbReference type="EMBL" id="FWWT01000005">
    <property type="protein sequence ID" value="SMB80217.1"/>
    <property type="molecule type" value="Genomic_DNA"/>
</dbReference>
<dbReference type="Proteomes" id="UP000192731">
    <property type="component" value="Unassembled WGS sequence"/>
</dbReference>
<evidence type="ECO:0000313" key="1">
    <source>
        <dbReference type="EMBL" id="SMB80217.1"/>
    </source>
</evidence>
<organism evidence="1 2">
    <name type="scientific">Desulfonispora thiosulfatigenes DSM 11270</name>
    <dbReference type="NCBI Taxonomy" id="656914"/>
    <lineage>
        <taxon>Bacteria</taxon>
        <taxon>Bacillati</taxon>
        <taxon>Bacillota</taxon>
        <taxon>Clostridia</taxon>
        <taxon>Eubacteriales</taxon>
        <taxon>Peptococcaceae</taxon>
        <taxon>Desulfonispora</taxon>
    </lineage>
</organism>
<dbReference type="OrthoDB" id="9990254at2"/>
<proteinExistence type="predicted"/>
<keyword evidence="2" id="KW-1185">Reference proteome</keyword>
<dbReference type="STRING" id="656914.SAMN00017405_0848"/>
<dbReference type="RefSeq" id="WP_084051951.1">
    <property type="nucleotide sequence ID" value="NZ_FWWT01000005.1"/>
</dbReference>